<name>D3VE20_XENNA</name>
<keyword evidence="2" id="KW-1185">Reference proteome</keyword>
<organism evidence="1 2">
    <name type="scientific">Xenorhabdus nematophila (strain ATCC 19061 / DSM 3370 / CCUG 14189 / LMG 1036 / NCIMB 9965 / AN6)</name>
    <dbReference type="NCBI Taxonomy" id="406817"/>
    <lineage>
        <taxon>Bacteria</taxon>
        <taxon>Pseudomonadati</taxon>
        <taxon>Pseudomonadota</taxon>
        <taxon>Gammaproteobacteria</taxon>
        <taxon>Enterobacterales</taxon>
        <taxon>Morganellaceae</taxon>
        <taxon>Xenorhabdus</taxon>
    </lineage>
</organism>
<proteinExistence type="predicted"/>
<accession>D3VE20</accession>
<sequence length="77" mass="9032">MFLTTCERNHAMGITIDRDYILANALSFVLDYCRLWLQCLSFNQALTESLYAASPEILLINELETRWRRKMILSSSR</sequence>
<dbReference type="KEGG" id="xne:XNC1_2027"/>
<evidence type="ECO:0000313" key="1">
    <source>
        <dbReference type="EMBL" id="CBJ90087.1"/>
    </source>
</evidence>
<gene>
    <name evidence="1" type="ordered locus">XNC1_2027</name>
</gene>
<protein>
    <submittedName>
        <fullName evidence="1">Uncharacterized protein</fullName>
    </submittedName>
</protein>
<dbReference type="EMBL" id="FN667742">
    <property type="protein sequence ID" value="CBJ90087.1"/>
    <property type="molecule type" value="Genomic_DNA"/>
</dbReference>
<dbReference type="Proteomes" id="UP000008075">
    <property type="component" value="Chromosome"/>
</dbReference>
<dbReference type="HOGENOM" id="CLU_2830339_0_0_6"/>
<evidence type="ECO:0000313" key="2">
    <source>
        <dbReference type="Proteomes" id="UP000008075"/>
    </source>
</evidence>
<reference evidence="1 2" key="1">
    <citation type="journal article" date="2011" name="PLoS ONE">
        <title>The entomopathogenic bacterial endosymbionts xenorhabdus and photorhabdus: convergent lifestyles from divergent genomes.</title>
        <authorList>
            <person name="Chaston J.M."/>
            <person name="Suen G."/>
            <person name="Tucker S.L."/>
            <person name="Andersen A.W."/>
            <person name="Bhasin A."/>
            <person name="Bode E."/>
            <person name="Bode H.B."/>
            <person name="Brachmann A.O."/>
            <person name="Cowles C.E."/>
            <person name="Cowles K.N."/>
            <person name="Darby C."/>
            <person name="de Leon L."/>
            <person name="Drace K."/>
            <person name="Du Z."/>
            <person name="Givaudan A."/>
            <person name="Herbert Tran E.E."/>
            <person name="Jewell K.A."/>
            <person name="Knack J.J."/>
            <person name="Krasomil-Osterfeld K.C."/>
            <person name="Kukor R."/>
            <person name="Lanois A."/>
            <person name="Latreille P."/>
            <person name="Leimgruber N.K."/>
            <person name="Lipke C.M."/>
            <person name="Liu R."/>
            <person name="Lu X."/>
            <person name="Martens E.C."/>
            <person name="Marri P.R."/>
            <person name="Medigue C."/>
            <person name="Menard M.L."/>
            <person name="Miller N.M."/>
            <person name="Morales-Soto N."/>
            <person name="Norton S."/>
            <person name="Ogier J.C."/>
            <person name="Orchard S.S."/>
            <person name="Park D."/>
            <person name="Park Y."/>
            <person name="Qurollo B.A."/>
            <person name="Sugar D.R."/>
            <person name="Richards G.R."/>
            <person name="Rouy Z."/>
            <person name="Slominski B."/>
            <person name="Slominski K."/>
            <person name="Snyder H."/>
            <person name="Tjaden B.C."/>
            <person name="van der Hoeven R."/>
            <person name="Welch R.D."/>
            <person name="Wheeler C."/>
            <person name="Xiang B."/>
            <person name="Barbazuk B."/>
            <person name="Gaudriault S."/>
            <person name="Goodner B."/>
            <person name="Slater S.C."/>
            <person name="Forst S."/>
            <person name="Goldman B.S."/>
            <person name="Goodrich-Blair H."/>
        </authorList>
    </citation>
    <scope>NUCLEOTIDE SEQUENCE [LARGE SCALE GENOMIC DNA]</scope>
    <source>
        <strain evidence="2">ATCC 19061 / DSM 3370 / CCUG 14189 / LMG 1036 / NCIMB 9965 / AN6</strain>
    </source>
</reference>
<dbReference type="AlphaFoldDB" id="D3VE20"/>